<dbReference type="Pfam" id="PF01551">
    <property type="entry name" value="Peptidase_M23"/>
    <property type="match status" value="1"/>
</dbReference>
<evidence type="ECO:0000256" key="1">
    <source>
        <dbReference type="ARBA" id="ARBA00022529"/>
    </source>
</evidence>
<dbReference type="InterPro" id="IPR023346">
    <property type="entry name" value="Lysozyme-like_dom_sf"/>
</dbReference>
<sequence>MPSPLKPLGFDIPQSMGVQPNVPQQLPQPDNTALQVLGQASQRFDQTLQLSTQTAQQTAQSTASMMQAATQTSQSIAETSMQEAKARANRSAANAQSFNNLGETVMRVAGQYAERQAKMQEQLQAAQEAAAVKDLEAARVDWIQNGRLDKEGTSAYQDALASTIGKYNLPPKVITDLTQRYFSPALDYAKQVESNRQEAIKDAAVQQRRVNSQRVMNKLSTSLAYLSADTPNADPAKTQEVMGNVMKDIDAVLSDETMSWGDRLYSVGTALETTREALLKRNISILEFNNVLEGFQAVRQLEAELAPQVRSGAMADSEYKGRITQEALQRGLKNYSPTDPQSDLKTTYEILNTTQGIQKIQQDSYLEGLNAIPVNDDTIAALATEYVLSPGAWGAARNLKPEELDRNGREAVKITGEWFDYSQKERPELAIQIQRLDTRARGLQSDFDRWYVEARRSAQQNQQVQSPSKILEQLRGFSPDLAQQLTGKPLSLADVEAVATAYGRERDGVVNEMNRVVEQLRNRDTYFLRYGLSTDVERVKAENAKRKQALREREAQMQKLQLEKLKMPQQPGSEPNFNGAALPRKALAKRKYGGQNITMPFEASVAATIYDLDHDTQGFGARRDGGARKHQGLDFGVPIGTRALSLVSGKVINVTGNIDGYGINMEVLGDDGNKYFYAHLSKVLAQKNQRVDAGSVIALTGNTHGRRGSSDPHLHLEVTDANGRIIDPLGHLASRDFARAPQPRSAGSSRPGDAQPVIPAGAIPMGRNTFLHNGKVIRLNYGLNTAPNVKTTPANYSTAAPIRNSYAGGKTGDKRPDANHGYAILANDRQFATQLNRLASKWNIEPEWLADLIAHETDNTFDPTIPNYEGSGHYGLIQFGPAVLQDLGLSLDQLKGMSRVQQLGVVDRYIKLQLGYAGLKDIRSPEELAAVVFMGGQGLADLRRTGKIGGELAEYLSKMGRFAGRQYDSSANRRRRASTVIHDRLTASCSVCANMLSDSFFPHEAQLFREYTA</sequence>
<reference evidence="6 7" key="1">
    <citation type="journal article" date="2007" name="Virology">
        <title>Cyanophage Pf-WMP4, a T7-like phage infecting the freshwater cyanobacterium Phormidium foveolarum: complete genome sequence and DNA translocation.</title>
        <authorList>
            <person name="Liu X."/>
            <person name="Shi M."/>
            <person name="Kong S."/>
            <person name="Gao Y."/>
            <person name="An C."/>
        </authorList>
    </citation>
    <scope>NUCLEOTIDE SEQUENCE</scope>
</reference>
<dbReference type="Proteomes" id="UP000000911">
    <property type="component" value="Segment"/>
</dbReference>
<feature type="coiled-coil region" evidence="3">
    <location>
        <begin position="536"/>
        <end position="563"/>
    </location>
</feature>
<evidence type="ECO:0000256" key="2">
    <source>
        <dbReference type="ARBA" id="ARBA00022638"/>
    </source>
</evidence>
<dbReference type="InterPro" id="IPR011055">
    <property type="entry name" value="Dup_hybrid_motif"/>
</dbReference>
<evidence type="ECO:0000259" key="5">
    <source>
        <dbReference type="Pfam" id="PF01551"/>
    </source>
</evidence>
<organism evidence="6 7">
    <name type="scientific">Phormidium phage Pf-WMP4</name>
    <dbReference type="NCBI Taxonomy" id="2913979"/>
    <lineage>
        <taxon>Viruses</taxon>
        <taxon>Duplodnaviria</taxon>
        <taxon>Heunggongvirae</taxon>
        <taxon>Uroviricota</taxon>
        <taxon>Caudoviricetes</taxon>
        <taxon>Saffermanviridae</taxon>
        <taxon>Wumpquatrovirus</taxon>
        <taxon>Wumpquatrovirus WMP4</taxon>
    </lineage>
</organism>
<dbReference type="SUPFAM" id="SSF51261">
    <property type="entry name" value="Duplicated hybrid motif"/>
    <property type="match status" value="1"/>
</dbReference>
<keyword evidence="7" id="KW-1185">Reference proteome</keyword>
<protein>
    <submittedName>
        <fullName evidence="6">PfWMP4_33</fullName>
    </submittedName>
</protein>
<dbReference type="SUPFAM" id="SSF53955">
    <property type="entry name" value="Lysozyme-like"/>
    <property type="match status" value="1"/>
</dbReference>
<name>Q0GBT3_9CAUD</name>
<dbReference type="EMBL" id="DQ875742">
    <property type="protein sequence ID" value="ABI33177.1"/>
    <property type="molecule type" value="Genomic_DNA"/>
</dbReference>
<evidence type="ECO:0000256" key="3">
    <source>
        <dbReference type="SAM" id="Coils"/>
    </source>
</evidence>
<dbReference type="KEGG" id="vg:5142305"/>
<proteinExistence type="predicted"/>
<feature type="compositionally biased region" description="Low complexity" evidence="4">
    <location>
        <begin position="18"/>
        <end position="28"/>
    </location>
</feature>
<dbReference type="InterPro" id="IPR016047">
    <property type="entry name" value="M23ase_b-sheet_dom"/>
</dbReference>
<dbReference type="InterPro" id="IPR050570">
    <property type="entry name" value="Cell_wall_metabolism_enzyme"/>
</dbReference>
<dbReference type="GO" id="GO:0031640">
    <property type="term" value="P:killing of cells of another organism"/>
    <property type="evidence" value="ECO:0007669"/>
    <property type="project" value="UniProtKB-KW"/>
</dbReference>
<keyword evidence="3" id="KW-0175">Coiled coil</keyword>
<feature type="region of interest" description="Disordered" evidence="4">
    <location>
        <begin position="1"/>
        <end position="28"/>
    </location>
</feature>
<dbReference type="CDD" id="cd12797">
    <property type="entry name" value="M23_peptidase"/>
    <property type="match status" value="1"/>
</dbReference>
<dbReference type="PANTHER" id="PTHR21666">
    <property type="entry name" value="PEPTIDASE-RELATED"/>
    <property type="match status" value="1"/>
</dbReference>
<accession>Q0GBT3</accession>
<dbReference type="GO" id="GO:0004222">
    <property type="term" value="F:metalloendopeptidase activity"/>
    <property type="evidence" value="ECO:0007669"/>
    <property type="project" value="TreeGrafter"/>
</dbReference>
<evidence type="ECO:0000256" key="4">
    <source>
        <dbReference type="SAM" id="MobiDB-lite"/>
    </source>
</evidence>
<evidence type="ECO:0000313" key="7">
    <source>
        <dbReference type="Proteomes" id="UP000000911"/>
    </source>
</evidence>
<dbReference type="Gene3D" id="2.70.70.10">
    <property type="entry name" value="Glucose Permease (Domain IIA)"/>
    <property type="match status" value="1"/>
</dbReference>
<keyword evidence="1" id="KW-0929">Antimicrobial</keyword>
<dbReference type="GeneID" id="5142305"/>
<dbReference type="PANTHER" id="PTHR21666:SF270">
    <property type="entry name" value="MUREIN HYDROLASE ACTIVATOR ENVC"/>
    <property type="match status" value="1"/>
</dbReference>
<dbReference type="OrthoDB" id="15225at10239"/>
<dbReference type="GO" id="GO:0042742">
    <property type="term" value="P:defense response to bacterium"/>
    <property type="evidence" value="ECO:0007669"/>
    <property type="project" value="UniProtKB-KW"/>
</dbReference>
<evidence type="ECO:0000313" key="6">
    <source>
        <dbReference type="EMBL" id="ABI33177.1"/>
    </source>
</evidence>
<dbReference type="RefSeq" id="YP_762663.1">
    <property type="nucleotide sequence ID" value="NC_008367.1"/>
</dbReference>
<keyword evidence="2" id="KW-0081">Bacteriolytic enzyme</keyword>
<feature type="domain" description="M23ase beta-sheet core" evidence="5">
    <location>
        <begin position="629"/>
        <end position="728"/>
    </location>
</feature>